<dbReference type="EMBL" id="GGEC01043818">
    <property type="protein sequence ID" value="MBX24302.1"/>
    <property type="molecule type" value="Transcribed_RNA"/>
</dbReference>
<accession>A0A2P2M267</accession>
<proteinExistence type="predicted"/>
<name>A0A2P2M267_RHIMU</name>
<evidence type="ECO:0000313" key="1">
    <source>
        <dbReference type="EMBL" id="MBX24302.1"/>
    </source>
</evidence>
<sequence>MKGSSEISSELQMVPNFPMSSLIIRVSPPPPSEEMTLTFGLDATGEETMELKADSKGSP</sequence>
<reference evidence="1" key="1">
    <citation type="submission" date="2018-02" db="EMBL/GenBank/DDBJ databases">
        <title>Rhizophora mucronata_Transcriptome.</title>
        <authorList>
            <person name="Meera S.P."/>
            <person name="Sreeshan A."/>
            <person name="Augustine A."/>
        </authorList>
    </citation>
    <scope>NUCLEOTIDE SEQUENCE</scope>
    <source>
        <tissue evidence="1">Leaf</tissue>
    </source>
</reference>
<dbReference type="AlphaFoldDB" id="A0A2P2M267"/>
<organism evidence="1">
    <name type="scientific">Rhizophora mucronata</name>
    <name type="common">Asiatic mangrove</name>
    <dbReference type="NCBI Taxonomy" id="61149"/>
    <lineage>
        <taxon>Eukaryota</taxon>
        <taxon>Viridiplantae</taxon>
        <taxon>Streptophyta</taxon>
        <taxon>Embryophyta</taxon>
        <taxon>Tracheophyta</taxon>
        <taxon>Spermatophyta</taxon>
        <taxon>Magnoliopsida</taxon>
        <taxon>eudicotyledons</taxon>
        <taxon>Gunneridae</taxon>
        <taxon>Pentapetalae</taxon>
        <taxon>rosids</taxon>
        <taxon>fabids</taxon>
        <taxon>Malpighiales</taxon>
        <taxon>Rhizophoraceae</taxon>
        <taxon>Rhizophora</taxon>
    </lineage>
</organism>
<protein>
    <submittedName>
        <fullName evidence="1">Uncharacterized protein</fullName>
    </submittedName>
</protein>